<feature type="compositionally biased region" description="Low complexity" evidence="13">
    <location>
        <begin position="18"/>
        <end position="43"/>
    </location>
</feature>
<reference evidence="14" key="1">
    <citation type="submission" date="2025-08" db="UniProtKB">
        <authorList>
            <consortium name="Ensembl"/>
        </authorList>
    </citation>
    <scope>IDENTIFICATION</scope>
</reference>
<feature type="region of interest" description="Disordered" evidence="13">
    <location>
        <begin position="1"/>
        <end position="148"/>
    </location>
</feature>
<evidence type="ECO:0000256" key="3">
    <source>
        <dbReference type="ARBA" id="ARBA00022574"/>
    </source>
</evidence>
<dbReference type="PANTHER" id="PTHR15052:SF2">
    <property type="entry name" value="GENERAL TRANSCRIPTION FACTOR 3C POLYPEPTIDE 2"/>
    <property type="match status" value="1"/>
</dbReference>
<feature type="compositionally biased region" description="Polar residues" evidence="13">
    <location>
        <begin position="217"/>
        <end position="226"/>
    </location>
</feature>
<feature type="region of interest" description="Disordered" evidence="13">
    <location>
        <begin position="900"/>
        <end position="922"/>
    </location>
</feature>
<proteinExistence type="predicted"/>
<evidence type="ECO:0000256" key="7">
    <source>
        <dbReference type="ARBA" id="ARBA00053668"/>
    </source>
</evidence>
<evidence type="ECO:0000256" key="4">
    <source>
        <dbReference type="ARBA" id="ARBA00022737"/>
    </source>
</evidence>
<organism evidence="14 15">
    <name type="scientific">Gopherus evgoodei</name>
    <name type="common">Goodes thornscrub tortoise</name>
    <dbReference type="NCBI Taxonomy" id="1825980"/>
    <lineage>
        <taxon>Eukaryota</taxon>
        <taxon>Metazoa</taxon>
        <taxon>Chordata</taxon>
        <taxon>Craniata</taxon>
        <taxon>Vertebrata</taxon>
        <taxon>Euteleostomi</taxon>
        <taxon>Archelosauria</taxon>
        <taxon>Testudinata</taxon>
        <taxon>Testudines</taxon>
        <taxon>Cryptodira</taxon>
        <taxon>Durocryptodira</taxon>
        <taxon>Testudinoidea</taxon>
        <taxon>Testudinidae</taxon>
        <taxon>Gopherus</taxon>
    </lineage>
</organism>
<evidence type="ECO:0000256" key="12">
    <source>
        <dbReference type="PROSITE-ProRule" id="PRU00221"/>
    </source>
</evidence>
<feature type="compositionally biased region" description="Low complexity" evidence="13">
    <location>
        <begin position="1"/>
        <end position="10"/>
    </location>
</feature>
<dbReference type="PROSITE" id="PS00678">
    <property type="entry name" value="WD_REPEATS_1"/>
    <property type="match status" value="1"/>
</dbReference>
<dbReference type="Proteomes" id="UP000694390">
    <property type="component" value="Unassembled WGS sequence"/>
</dbReference>
<dbReference type="InterPro" id="IPR052416">
    <property type="entry name" value="GTF3C_component"/>
</dbReference>
<name>A0A8C4VVL6_9SAUR</name>
<sequence>MAARAAAGAMGVAGAGPRGTLRSEPPCAAEAAAGPSAPGGRAALRQEPSRRRATGRGSRGSEGPGPGPGSPQAAARELPALVGLDVSAHPEGGLAAAMPKRKPVRSRKSKRKPPASKRPARAEAEGHGAGVSENEPASPVKVPKKRGRKSKAELLLLKLSQGLDCQAPEPICVQKILGSNEAPDGLEATPSGRPKRRAAKVALLYLQELAEELTSVYQPLASNEGPQESESDSSRKKRRSRRRKEEETDDDDLSRDVDFVPSEEVLLQAAEEEDESDVLLSEVSESEPEAVRGRTPRMPSAGKSKPQCRGLAPNGFHNSIMAPVWKCPSITRSLRDRHYSSWEFPDWLPSTRKWTFLSESECAQYLPGEMKSPLFSIQREGIEEDGVLYRINRFNSLQPHEERLDVSFFVGGPVWAMEWCPCPEGSAAPQYVALYCNKGMDEKHSLAELHTGPALLQLWALGILQPEAGSATKSRLAYAIATDHGCIWDMKFCPSGAWEPPTTCRKPPQMSRLGLLAAAFSDGKVLVYSLPHPEGLIAHKKAQVKGGPFPKHTICKVQCIATLQVGSIQAGNSSECGQCFSVSWVPSKPHQHLAAGFYDGTVAIWNLPTKSLLQRVRQADGSLKLYPFRCFLAHDHAVRSIEWCKVNSNFLVTAGNDRKIKFWDLRRLYEPINSIKRFLTTEITWLLPYNGVTVAQDNCYASYGLCGIHYIDAGYLGFKAYFVAPRKGTVWSISSSDWLNTVAAGDITGELLAAVLPDLTMNPLNIKRPSERRFPIYKADLVPCGSVGGEEEPRPKSRMYGEMTKEHCLRFQDTDLRSFRNFFSREPMRRMHEQEVKAELSLDRMQLESIHKVRFSPNLDSHGWLVSGGQSGIVRAHCLVGLTSPVGHKLLQECRAQFSAMDGDRPESPSGRLAEHGLLQEQ</sequence>
<dbReference type="GO" id="GO:0000127">
    <property type="term" value="C:transcription factor TFIIIC complex"/>
    <property type="evidence" value="ECO:0007669"/>
    <property type="project" value="Ensembl"/>
</dbReference>
<dbReference type="Gene3D" id="2.130.10.10">
    <property type="entry name" value="YVTN repeat-like/Quinoprotein amine dehydrogenase"/>
    <property type="match status" value="1"/>
</dbReference>
<dbReference type="GO" id="GO:0005654">
    <property type="term" value="C:nucleoplasm"/>
    <property type="evidence" value="ECO:0007669"/>
    <property type="project" value="Ensembl"/>
</dbReference>
<dbReference type="InterPro" id="IPR015943">
    <property type="entry name" value="WD40/YVTN_repeat-like_dom_sf"/>
</dbReference>
<keyword evidence="15" id="KW-1185">Reference proteome</keyword>
<dbReference type="GO" id="GO:0003677">
    <property type="term" value="F:DNA binding"/>
    <property type="evidence" value="ECO:0007669"/>
    <property type="project" value="Ensembl"/>
</dbReference>
<accession>A0A8C4VVL6</accession>
<feature type="region of interest" description="Disordered" evidence="13">
    <location>
        <begin position="217"/>
        <end position="308"/>
    </location>
</feature>
<dbReference type="SMART" id="SM00320">
    <property type="entry name" value="WD40"/>
    <property type="match status" value="4"/>
</dbReference>
<comment type="function">
    <text evidence="7">Required for RNA polymerase III-mediated transcription. Component of TFIIIC that initiates transcription complex assembly on tRNA and is required for transcription of 5S rRNA and other stable nuclear and cytoplasmic RNAs. May play a direct role in stabilizing interactions of TFIIIC2 with TFIIIC1.</text>
</comment>
<keyword evidence="2" id="KW-0597">Phosphoprotein</keyword>
<dbReference type="Pfam" id="PF00400">
    <property type="entry name" value="WD40"/>
    <property type="match status" value="1"/>
</dbReference>
<comment type="subcellular location">
    <subcellularLocation>
        <location evidence="1">Nucleus</location>
    </subcellularLocation>
</comment>
<evidence type="ECO:0000256" key="1">
    <source>
        <dbReference type="ARBA" id="ARBA00004123"/>
    </source>
</evidence>
<evidence type="ECO:0000256" key="6">
    <source>
        <dbReference type="ARBA" id="ARBA00023242"/>
    </source>
</evidence>
<evidence type="ECO:0000256" key="11">
    <source>
        <dbReference type="ARBA" id="ARBA00080928"/>
    </source>
</evidence>
<dbReference type="InterPro" id="IPR001680">
    <property type="entry name" value="WD40_rpt"/>
</dbReference>
<comment type="subunit">
    <text evidence="8">Part of the TFIIIC subcomplex TFIIIC2, consisting of six subunits, GTF3C1, GTF3C2, GTF3C3, GTF3C4, GTF3C5 and GTF3C6.</text>
</comment>
<keyword evidence="4" id="KW-0677">Repeat</keyword>
<evidence type="ECO:0000313" key="14">
    <source>
        <dbReference type="Ensembl" id="ENSGEVP00005007896.1"/>
    </source>
</evidence>
<dbReference type="AlphaFoldDB" id="A0A8C4VVL6"/>
<evidence type="ECO:0000256" key="13">
    <source>
        <dbReference type="SAM" id="MobiDB-lite"/>
    </source>
</evidence>
<dbReference type="OrthoDB" id="4703at2759"/>
<dbReference type="SUPFAM" id="SSF50978">
    <property type="entry name" value="WD40 repeat-like"/>
    <property type="match status" value="1"/>
</dbReference>
<dbReference type="PANTHER" id="PTHR15052">
    <property type="entry name" value="RNA POLYMERASE III TRANSCRIPTION INITIATION FACTOR COMPLEX SUBUNIT"/>
    <property type="match status" value="1"/>
</dbReference>
<keyword evidence="5" id="KW-0804">Transcription</keyword>
<dbReference type="FunFam" id="2.130.10.10:FF:000311">
    <property type="entry name" value="general transcription factor 3C polypeptide 2"/>
    <property type="match status" value="1"/>
</dbReference>
<keyword evidence="6" id="KW-0539">Nucleus</keyword>
<dbReference type="InterPro" id="IPR036322">
    <property type="entry name" value="WD40_repeat_dom_sf"/>
</dbReference>
<evidence type="ECO:0000256" key="2">
    <source>
        <dbReference type="ARBA" id="ARBA00022553"/>
    </source>
</evidence>
<feature type="repeat" description="WD" evidence="12">
    <location>
        <begin position="631"/>
        <end position="666"/>
    </location>
</feature>
<evidence type="ECO:0000256" key="5">
    <source>
        <dbReference type="ARBA" id="ARBA00023163"/>
    </source>
</evidence>
<dbReference type="PROSITE" id="PS50082">
    <property type="entry name" value="WD_REPEATS_2"/>
    <property type="match status" value="1"/>
</dbReference>
<evidence type="ECO:0000313" key="15">
    <source>
        <dbReference type="Proteomes" id="UP000694390"/>
    </source>
</evidence>
<evidence type="ECO:0000256" key="9">
    <source>
        <dbReference type="ARBA" id="ARBA00069550"/>
    </source>
</evidence>
<dbReference type="Ensembl" id="ENSGEVT00005008284.1">
    <property type="protein sequence ID" value="ENSGEVP00005007896.1"/>
    <property type="gene ID" value="ENSGEVG00005005664.1"/>
</dbReference>
<protein>
    <recommendedName>
        <fullName evidence="9">General transcription factor 3C polypeptide 2</fullName>
    </recommendedName>
    <alternativeName>
        <fullName evidence="10">TF3C-beta</fullName>
    </alternativeName>
    <alternativeName>
        <fullName evidence="11">Transcription factor IIIC subunit beta</fullName>
    </alternativeName>
</protein>
<feature type="compositionally biased region" description="Basic residues" evidence="13">
    <location>
        <begin position="99"/>
        <end position="119"/>
    </location>
</feature>
<keyword evidence="3 12" id="KW-0853">WD repeat</keyword>
<dbReference type="InterPro" id="IPR019775">
    <property type="entry name" value="WD40_repeat_CS"/>
</dbReference>
<dbReference type="GeneTree" id="ENSGT00390000018632"/>
<evidence type="ECO:0000256" key="8">
    <source>
        <dbReference type="ARBA" id="ARBA00063334"/>
    </source>
</evidence>
<gene>
    <name evidence="14" type="primary">GTF3C2</name>
</gene>
<dbReference type="GO" id="GO:0000995">
    <property type="term" value="F:RNA polymerase III general transcription initiation factor activity"/>
    <property type="evidence" value="ECO:0007669"/>
    <property type="project" value="Ensembl"/>
</dbReference>
<reference evidence="14" key="2">
    <citation type="submission" date="2025-09" db="UniProtKB">
        <authorList>
            <consortium name="Ensembl"/>
        </authorList>
    </citation>
    <scope>IDENTIFICATION</scope>
</reference>
<evidence type="ECO:0000256" key="10">
    <source>
        <dbReference type="ARBA" id="ARBA00077594"/>
    </source>
</evidence>
<dbReference type="PROSITE" id="PS50294">
    <property type="entry name" value="WD_REPEATS_REGION"/>
    <property type="match status" value="1"/>
</dbReference>